<dbReference type="OrthoDB" id="9801773at2"/>
<dbReference type="EMBL" id="PUHZ01000011">
    <property type="protein sequence ID" value="PQO46106.1"/>
    <property type="molecule type" value="Genomic_DNA"/>
</dbReference>
<evidence type="ECO:0000259" key="1">
    <source>
        <dbReference type="Pfam" id="PF01370"/>
    </source>
</evidence>
<dbReference type="Proteomes" id="UP000237819">
    <property type="component" value="Unassembled WGS sequence"/>
</dbReference>
<dbReference type="Gene3D" id="3.40.50.720">
    <property type="entry name" value="NAD(P)-binding Rossmann-like Domain"/>
    <property type="match status" value="1"/>
</dbReference>
<dbReference type="InterPro" id="IPR036291">
    <property type="entry name" value="NAD(P)-bd_dom_sf"/>
</dbReference>
<sequence>MEPNAERIVIAGGSGFLGVSLAESLLANGFQVTILSRHAPPIAGAWEHVSWDGRSLGDWKAALDGAAGLVNLAGRTVDCIKTPDHQDEILRSRVESTMVLGQAMRSIDRPPPVWVQMGTAHIYGDPPQVVCNEDSPFGVGLAPTVGKAWEQAFHEAVLPQQRGVILRTSFVLGRDRGAGGGALARLRTITRLGLSGRVAAGTQGMSWLHEEDMNALFLRGLQDETMQGAYIASSPHPVSQIEFMRTLRAALGMPLGLPAAAWMVRIGAKLFLRTDPDLVLYGRYVVSRRLAEMDYSFRFPHLKEAFEDLLRQK</sequence>
<organism evidence="3 4">
    <name type="scientific">Blastopirellula marina</name>
    <dbReference type="NCBI Taxonomy" id="124"/>
    <lineage>
        <taxon>Bacteria</taxon>
        <taxon>Pseudomonadati</taxon>
        <taxon>Planctomycetota</taxon>
        <taxon>Planctomycetia</taxon>
        <taxon>Pirellulales</taxon>
        <taxon>Pirellulaceae</taxon>
        <taxon>Blastopirellula</taxon>
    </lineage>
</organism>
<dbReference type="SUPFAM" id="SSF51735">
    <property type="entry name" value="NAD(P)-binding Rossmann-fold domains"/>
    <property type="match status" value="1"/>
</dbReference>
<proteinExistence type="predicted"/>
<name>A0A2S8GNT5_9BACT</name>
<evidence type="ECO:0000313" key="3">
    <source>
        <dbReference type="EMBL" id="PQO46106.1"/>
    </source>
</evidence>
<protein>
    <submittedName>
        <fullName evidence="3">Epimerase</fullName>
    </submittedName>
</protein>
<dbReference type="InterPro" id="IPR001509">
    <property type="entry name" value="Epimerase_deHydtase"/>
</dbReference>
<dbReference type="AlphaFoldDB" id="A0A2S8GNT5"/>
<dbReference type="Pfam" id="PF08338">
    <property type="entry name" value="DUF1731"/>
    <property type="match status" value="1"/>
</dbReference>
<feature type="domain" description="DUF1731" evidence="2">
    <location>
        <begin position="261"/>
        <end position="309"/>
    </location>
</feature>
<dbReference type="PANTHER" id="PTHR11092">
    <property type="entry name" value="SUGAR NUCLEOTIDE EPIMERASE RELATED"/>
    <property type="match status" value="1"/>
</dbReference>
<dbReference type="InterPro" id="IPR013549">
    <property type="entry name" value="DUF1731"/>
</dbReference>
<reference evidence="3 4" key="1">
    <citation type="submission" date="2018-02" db="EMBL/GenBank/DDBJ databases">
        <title>Comparative genomes isolates from brazilian mangrove.</title>
        <authorList>
            <person name="Araujo J.E."/>
            <person name="Taketani R.G."/>
            <person name="Silva M.C.P."/>
            <person name="Loureco M.V."/>
            <person name="Andreote F.D."/>
        </authorList>
    </citation>
    <scope>NUCLEOTIDE SEQUENCE [LARGE SCALE GENOMIC DNA]</scope>
    <source>
        <strain evidence="3 4">Nap-Phe MGV</strain>
    </source>
</reference>
<evidence type="ECO:0000259" key="2">
    <source>
        <dbReference type="Pfam" id="PF08338"/>
    </source>
</evidence>
<feature type="domain" description="NAD-dependent epimerase/dehydratase" evidence="1">
    <location>
        <begin position="8"/>
        <end position="223"/>
    </location>
</feature>
<dbReference type="RefSeq" id="WP_105335484.1">
    <property type="nucleotide sequence ID" value="NZ_PUHZ01000011.1"/>
</dbReference>
<comment type="caution">
    <text evidence="3">The sequence shown here is derived from an EMBL/GenBank/DDBJ whole genome shotgun (WGS) entry which is preliminary data.</text>
</comment>
<evidence type="ECO:0000313" key="4">
    <source>
        <dbReference type="Proteomes" id="UP000237819"/>
    </source>
</evidence>
<dbReference type="PANTHER" id="PTHR11092:SF0">
    <property type="entry name" value="EPIMERASE FAMILY PROTEIN SDR39U1"/>
    <property type="match status" value="1"/>
</dbReference>
<dbReference type="Pfam" id="PF01370">
    <property type="entry name" value="Epimerase"/>
    <property type="match status" value="1"/>
</dbReference>
<accession>A0A2S8GNT5</accession>
<gene>
    <name evidence="3" type="ORF">C5Y93_11055</name>
</gene>